<keyword evidence="3" id="KW-1185">Reference proteome</keyword>
<dbReference type="Pfam" id="PF14408">
    <property type="entry name" value="Actino_peptide"/>
    <property type="match status" value="1"/>
</dbReference>
<dbReference type="InterPro" id="IPR025843">
    <property type="entry name" value="Actino_peptide"/>
</dbReference>
<dbReference type="RefSeq" id="WP_090771985.1">
    <property type="nucleotide sequence ID" value="NZ_FNFB01000028.1"/>
</dbReference>
<dbReference type="Proteomes" id="UP000198683">
    <property type="component" value="Unassembled WGS sequence"/>
</dbReference>
<protein>
    <submittedName>
        <fullName evidence="2">Putative ATP-grasp target RiPP</fullName>
    </submittedName>
</protein>
<dbReference type="OrthoDB" id="3831512at2"/>
<evidence type="ECO:0000313" key="3">
    <source>
        <dbReference type="Proteomes" id="UP000198683"/>
    </source>
</evidence>
<dbReference type="InterPro" id="IPR026496">
    <property type="entry name" value="GRASP_targ"/>
</dbReference>
<reference evidence="2 3" key="1">
    <citation type="submission" date="2016-10" db="EMBL/GenBank/DDBJ databases">
        <authorList>
            <person name="de Groot N.N."/>
        </authorList>
    </citation>
    <scope>NUCLEOTIDE SEQUENCE [LARGE SCALE GENOMIC DNA]</scope>
    <source>
        <strain evidence="2 3">CGMCC 4.5681</strain>
    </source>
</reference>
<evidence type="ECO:0000256" key="1">
    <source>
        <dbReference type="SAM" id="MobiDB-lite"/>
    </source>
</evidence>
<sequence length="81" mass="8746">MTITATRPWGMSRMTPHMEAVPLPWASTVLDEDTQLAIYRDGDGRPVPITAATYQTVTTSRPHDGSGNASPSADDSNTDQK</sequence>
<organism evidence="2 3">
    <name type="scientific">Nonomuraea maritima</name>
    <dbReference type="NCBI Taxonomy" id="683260"/>
    <lineage>
        <taxon>Bacteria</taxon>
        <taxon>Bacillati</taxon>
        <taxon>Actinomycetota</taxon>
        <taxon>Actinomycetes</taxon>
        <taxon>Streptosporangiales</taxon>
        <taxon>Streptosporangiaceae</taxon>
        <taxon>Nonomuraea</taxon>
    </lineage>
</organism>
<gene>
    <name evidence="2" type="ORF">SAMN05421874_1285</name>
</gene>
<dbReference type="NCBIfam" id="TIGR04186">
    <property type="entry name" value="GRASP_targ"/>
    <property type="match status" value="1"/>
</dbReference>
<dbReference type="EMBL" id="FNFB01000028">
    <property type="protein sequence ID" value="SDL72588.1"/>
    <property type="molecule type" value="Genomic_DNA"/>
</dbReference>
<dbReference type="STRING" id="683260.SAMN05421874_1285"/>
<feature type="region of interest" description="Disordered" evidence="1">
    <location>
        <begin position="57"/>
        <end position="81"/>
    </location>
</feature>
<accession>A0A1G9ME79</accession>
<dbReference type="AlphaFoldDB" id="A0A1G9ME79"/>
<name>A0A1G9ME79_9ACTN</name>
<proteinExistence type="predicted"/>
<evidence type="ECO:0000313" key="2">
    <source>
        <dbReference type="EMBL" id="SDL72588.1"/>
    </source>
</evidence>